<organism evidence="3">
    <name type="scientific">Fervidobacterium thailandense</name>
    <dbReference type="NCBI Taxonomy" id="1008305"/>
    <lineage>
        <taxon>Bacteria</taxon>
        <taxon>Thermotogati</taxon>
        <taxon>Thermotogota</taxon>
        <taxon>Thermotogae</taxon>
        <taxon>Thermotogales</taxon>
        <taxon>Fervidobacteriaceae</taxon>
        <taxon>Fervidobacterium</taxon>
    </lineage>
</organism>
<dbReference type="EMBL" id="DSZY01000020">
    <property type="protein sequence ID" value="HGU40411.1"/>
    <property type="molecule type" value="Genomic_DNA"/>
</dbReference>
<feature type="compositionally biased region" description="Low complexity" evidence="1">
    <location>
        <begin position="299"/>
        <end position="311"/>
    </location>
</feature>
<protein>
    <recommendedName>
        <fullName evidence="2">Pyrrolo-quinoline quinone repeat domain-containing protein</fullName>
    </recommendedName>
</protein>
<evidence type="ECO:0000259" key="2">
    <source>
        <dbReference type="Pfam" id="PF13360"/>
    </source>
</evidence>
<accession>A0A7C4CDR0</accession>
<feature type="domain" description="Pyrrolo-quinoline quinone repeat" evidence="2">
    <location>
        <begin position="336"/>
        <end position="449"/>
    </location>
</feature>
<dbReference type="PANTHER" id="PTHR34512">
    <property type="entry name" value="CELL SURFACE PROTEIN"/>
    <property type="match status" value="1"/>
</dbReference>
<sequence length="634" mass="69885">MSNNPCRLTILLLAVLFLFSVVTFGTFLLTNDAILTIDGKTLKTGIFGGLLYDGTGLYYITPDGIFSVDGRVKIDIKGATQVGPSHVLVGNRVYKIQAGKAVVLSTVPSTMKNIVVRNDYVIGTDGGQVICYQDGSVLWSIYTPAESIKLSADYLAVFTTQTQLFNISNPKFIKLERFYPAYEDYAYFAGYHAFSDGSRIHIYKGGSKLSVTFPYRGPLLSDGSNLYSGNIVVGPNLTQRTLNYSVRYVLSATAQIEFLAQGPTSIGSDQSRQTQQPQIGQGSTSSTVSTPYKPTESPQVTTQTQQDTITTREPAQEVVKPDDKLPTPRTPKLYELVWKVRLNDEIFGKPAVKGDTAYVGTLRGNVFAINSGRILWNFKTNFVIVGHVTVGKHIYVVSWDDTVYALDDDGKVRWKLKLDGDISQGAAWDGYYLYVITDNGTVYTIKDNTSNATIVSSYKTSSLPSIPPTISVSGKVFVVDGLGNLWREKSVSNYTGKIRNLPIISESPYPAAFLGFNLVDEYGSIYRIIPMEKETLIQRDKTNFLTFPEEVLDAVLGRKNIYILTASGKIYAIDRSSKKTVFADTVPKAKFLSLSDGHLFVFGSDVACYYVNDNPSGLWNSIFGNSMNWNAALK</sequence>
<name>A0A7C4CDR0_9BACT</name>
<comment type="caution">
    <text evidence="3">The sequence shown here is derived from an EMBL/GenBank/DDBJ whole genome shotgun (WGS) entry which is preliminary data.</text>
</comment>
<dbReference type="SMART" id="SM00564">
    <property type="entry name" value="PQQ"/>
    <property type="match status" value="3"/>
</dbReference>
<dbReference type="InterPro" id="IPR011047">
    <property type="entry name" value="Quinoprotein_ADH-like_sf"/>
</dbReference>
<proteinExistence type="predicted"/>
<reference evidence="3" key="1">
    <citation type="journal article" date="2020" name="mSystems">
        <title>Genome- and Community-Level Interaction Insights into Carbon Utilization and Element Cycling Functions of Hydrothermarchaeota in Hydrothermal Sediment.</title>
        <authorList>
            <person name="Zhou Z."/>
            <person name="Liu Y."/>
            <person name="Xu W."/>
            <person name="Pan J."/>
            <person name="Luo Z.H."/>
            <person name="Li M."/>
        </authorList>
    </citation>
    <scope>NUCLEOTIDE SEQUENCE [LARGE SCALE GENOMIC DNA]</scope>
    <source>
        <strain evidence="3">SpSt-609</strain>
    </source>
</reference>
<dbReference type="AlphaFoldDB" id="A0A7C4CDR0"/>
<dbReference type="SUPFAM" id="SSF50998">
    <property type="entry name" value="Quinoprotein alcohol dehydrogenase-like"/>
    <property type="match status" value="1"/>
</dbReference>
<evidence type="ECO:0000313" key="3">
    <source>
        <dbReference type="EMBL" id="HGU40411.1"/>
    </source>
</evidence>
<dbReference type="PANTHER" id="PTHR34512:SF30">
    <property type="entry name" value="OUTER MEMBRANE PROTEIN ASSEMBLY FACTOR BAMB"/>
    <property type="match status" value="1"/>
</dbReference>
<dbReference type="InterPro" id="IPR002372">
    <property type="entry name" value="PQQ_rpt_dom"/>
</dbReference>
<dbReference type="InterPro" id="IPR015943">
    <property type="entry name" value="WD40/YVTN_repeat-like_dom_sf"/>
</dbReference>
<dbReference type="Gene3D" id="2.130.10.10">
    <property type="entry name" value="YVTN repeat-like/Quinoprotein amine dehydrogenase"/>
    <property type="match status" value="1"/>
</dbReference>
<dbReference type="Pfam" id="PF13360">
    <property type="entry name" value="PQQ_2"/>
    <property type="match status" value="1"/>
</dbReference>
<dbReference type="InterPro" id="IPR018391">
    <property type="entry name" value="PQQ_b-propeller_rpt"/>
</dbReference>
<feature type="compositionally biased region" description="Polar residues" evidence="1">
    <location>
        <begin position="265"/>
        <end position="298"/>
    </location>
</feature>
<feature type="region of interest" description="Disordered" evidence="1">
    <location>
        <begin position="265"/>
        <end position="326"/>
    </location>
</feature>
<gene>
    <name evidence="3" type="ORF">ENT77_04345</name>
</gene>
<evidence type="ECO:0000256" key="1">
    <source>
        <dbReference type="SAM" id="MobiDB-lite"/>
    </source>
</evidence>